<feature type="transmembrane region" description="Helical" evidence="3">
    <location>
        <begin position="269"/>
        <end position="291"/>
    </location>
</feature>
<feature type="transmembrane region" description="Helical" evidence="3">
    <location>
        <begin position="109"/>
        <end position="126"/>
    </location>
</feature>
<keyword evidence="3" id="KW-0472">Membrane</keyword>
<dbReference type="EMBL" id="LVLJ01003906">
    <property type="protein sequence ID" value="OAE19240.1"/>
    <property type="molecule type" value="Genomic_DNA"/>
</dbReference>
<dbReference type="GO" id="GO:0016020">
    <property type="term" value="C:membrane"/>
    <property type="evidence" value="ECO:0007669"/>
    <property type="project" value="InterPro"/>
</dbReference>
<gene>
    <name evidence="6" type="ORF">AXG93_3507s1120</name>
    <name evidence="5" type="ORF">Mp_5g08690</name>
</gene>
<feature type="transmembrane region" description="Helical" evidence="3">
    <location>
        <begin position="165"/>
        <end position="184"/>
    </location>
</feature>
<dbReference type="PANTHER" id="PTHR22911:SF76">
    <property type="entry name" value="EAMA DOMAIN-CONTAINING PROTEIN"/>
    <property type="match status" value="1"/>
</dbReference>
<proteinExistence type="inferred from homology"/>
<dbReference type="Proteomes" id="UP001162541">
    <property type="component" value="Chromosome 5"/>
</dbReference>
<evidence type="ECO:0000256" key="2">
    <source>
        <dbReference type="SAM" id="MobiDB-lite"/>
    </source>
</evidence>
<sequence length="383" mass="41222">MEHSVPYDAAAVVPVSDDDYSKLSGSEDEQLEEKPGTPWFVWPMLAFSLVASSASGAIMKELEIEHAGAVSVAGWRFQVTALALLPCFLWQWAFMTSQARAKLFQKGNLIQICISAAGLTAYFGLWNWSLQHTSLTHSLFLSVMSPLYVAFATVLTGGKITKVEVFGVALGIIGSLILATGTQAEPGAEATLLGDVVAFISAGGFALYLVASRHCRASMPVYVYMFPSTVLVAVLLGIVGIFVEGWGSWIQGAPNAINGPFGWFANEEFLLWTIFLGIVPGFLCYIGYNVVLAFTSSLVVSMGLSICPLTGSLLGWFMGLTNLPNIYTIVGGSLTMAATIVVSWGTHPDEDKKEAEKIDIESRGSKGEDVEDKVPLLQDQRQP</sequence>
<feature type="compositionally biased region" description="Basic and acidic residues" evidence="2">
    <location>
        <begin position="348"/>
        <end position="374"/>
    </location>
</feature>
<reference evidence="5" key="2">
    <citation type="journal article" date="2019" name="Curr. Biol.">
        <title>Chromatin organization in early land plants reveals an ancestral association between H3K27me3, transposons, and constitutive heterochromatin.</title>
        <authorList>
            <person name="Montgomery S.A."/>
            <person name="Tanizawa Y."/>
            <person name="Galik B."/>
            <person name="Wang N."/>
            <person name="Ito T."/>
            <person name="Mochizuki T."/>
            <person name="Akimcheva S."/>
            <person name="Bowman J."/>
            <person name="Cognat V."/>
            <person name="Drouard L."/>
            <person name="Ekker H."/>
            <person name="Houng S."/>
            <person name="Kohchi T."/>
            <person name="Lin S."/>
            <person name="Liu L.D."/>
            <person name="Nakamura Y."/>
            <person name="Valeeva L.R."/>
            <person name="Shakirov E.V."/>
            <person name="Shippen D.E."/>
            <person name="Wei W."/>
            <person name="Yagura M."/>
            <person name="Yamaoka S."/>
            <person name="Yamato K.T."/>
            <person name="Liu C."/>
            <person name="Berger F."/>
        </authorList>
    </citation>
    <scope>NUCLEOTIDE SEQUENCE [LARGE SCALE GENOMIC DNA]</scope>
    <source>
        <strain evidence="5">Tak-1</strain>
    </source>
</reference>
<feature type="domain" description="EamA" evidence="4">
    <location>
        <begin position="45"/>
        <end position="179"/>
    </location>
</feature>
<reference evidence="8" key="3">
    <citation type="journal article" date="2020" name="Curr. Biol.">
        <title>Chromatin organization in early land plants reveals an ancestral association between H3K27me3, transposons, and constitutive heterochromatin.</title>
        <authorList>
            <person name="Montgomery S.A."/>
            <person name="Tanizawa Y."/>
            <person name="Galik B."/>
            <person name="Wang N."/>
            <person name="Ito T."/>
            <person name="Mochizuki T."/>
            <person name="Akimcheva S."/>
            <person name="Bowman J.L."/>
            <person name="Cognat V."/>
            <person name="Marechal-Drouard L."/>
            <person name="Ekker H."/>
            <person name="Hong S.F."/>
            <person name="Kohchi T."/>
            <person name="Lin S.S."/>
            <person name="Liu L.D."/>
            <person name="Nakamura Y."/>
            <person name="Valeeva L.R."/>
            <person name="Shakirov E.V."/>
            <person name="Shippen D.E."/>
            <person name="Wei W.L."/>
            <person name="Yagura M."/>
            <person name="Yamaoka S."/>
            <person name="Yamato K.T."/>
            <person name="Liu C."/>
            <person name="Berger F."/>
        </authorList>
    </citation>
    <scope>NUCLEOTIDE SEQUENCE [LARGE SCALE GENOMIC DNA]</scope>
    <source>
        <strain evidence="8">Tak-1</strain>
    </source>
</reference>
<dbReference type="EMBL" id="AP019870">
    <property type="protein sequence ID" value="BBN11057.1"/>
    <property type="molecule type" value="Genomic_DNA"/>
</dbReference>
<feature type="region of interest" description="Disordered" evidence="2">
    <location>
        <begin position="348"/>
        <end position="383"/>
    </location>
</feature>
<keyword evidence="7" id="KW-1185">Reference proteome</keyword>
<name>A0A176VEH8_MARPO</name>
<keyword evidence="3" id="KW-0812">Transmembrane</keyword>
<reference evidence="6 7" key="1">
    <citation type="submission" date="2016-03" db="EMBL/GenBank/DDBJ databases">
        <title>Mechanisms controlling the formation of the plant cell surface in tip-growing cells are functionally conserved among land plants.</title>
        <authorList>
            <person name="Honkanen S."/>
            <person name="Jones V.A."/>
            <person name="Morieri G."/>
            <person name="Champion C."/>
            <person name="Hetherington A.J."/>
            <person name="Kelly S."/>
            <person name="Saint-Marcoux D."/>
            <person name="Proust H."/>
            <person name="Prescott H."/>
            <person name="Dolan L."/>
        </authorList>
    </citation>
    <scope>NUCLEOTIDE SEQUENCE [LARGE SCALE GENOMIC DNA]</scope>
    <source>
        <strain evidence="7">cv. Tak-1 and cv. Tak-2</strain>
        <tissue evidence="6">Whole gametophyte</tissue>
    </source>
</reference>
<keyword evidence="3" id="KW-1133">Transmembrane helix</keyword>
<evidence type="ECO:0000259" key="4">
    <source>
        <dbReference type="Pfam" id="PF00892"/>
    </source>
</evidence>
<feature type="transmembrane region" description="Helical" evidence="3">
    <location>
        <begin position="298"/>
        <end position="319"/>
    </location>
</feature>
<accession>A0A176VEH8</accession>
<evidence type="ECO:0000313" key="7">
    <source>
        <dbReference type="Proteomes" id="UP000077202"/>
    </source>
</evidence>
<dbReference type="AlphaFoldDB" id="A0A176VEH8"/>
<dbReference type="SUPFAM" id="SSF103481">
    <property type="entry name" value="Multidrug resistance efflux transporter EmrE"/>
    <property type="match status" value="1"/>
</dbReference>
<evidence type="ECO:0000313" key="8">
    <source>
        <dbReference type="Proteomes" id="UP001162541"/>
    </source>
</evidence>
<dbReference type="PANTHER" id="PTHR22911">
    <property type="entry name" value="ACYL-MALONYL CONDENSING ENZYME-RELATED"/>
    <property type="match status" value="1"/>
</dbReference>
<dbReference type="InterPro" id="IPR037185">
    <property type="entry name" value="EmrE-like"/>
</dbReference>
<evidence type="ECO:0000256" key="3">
    <source>
        <dbReference type="SAM" id="Phobius"/>
    </source>
</evidence>
<dbReference type="InterPro" id="IPR000620">
    <property type="entry name" value="EamA_dom"/>
</dbReference>
<evidence type="ECO:0000313" key="5">
    <source>
        <dbReference type="EMBL" id="BBN11057.1"/>
    </source>
</evidence>
<protein>
    <recommendedName>
        <fullName evidence="4">EamA domain-containing protein</fullName>
    </recommendedName>
</protein>
<feature type="transmembrane region" description="Helical" evidence="3">
    <location>
        <begin position="79"/>
        <end position="97"/>
    </location>
</feature>
<feature type="transmembrane region" description="Helical" evidence="3">
    <location>
        <begin position="190"/>
        <end position="210"/>
    </location>
</feature>
<evidence type="ECO:0000256" key="1">
    <source>
        <dbReference type="ARBA" id="ARBA00007635"/>
    </source>
</evidence>
<dbReference type="Pfam" id="PF00892">
    <property type="entry name" value="EamA"/>
    <property type="match status" value="1"/>
</dbReference>
<organism evidence="6 7">
    <name type="scientific">Marchantia polymorpha subsp. ruderalis</name>
    <dbReference type="NCBI Taxonomy" id="1480154"/>
    <lineage>
        <taxon>Eukaryota</taxon>
        <taxon>Viridiplantae</taxon>
        <taxon>Streptophyta</taxon>
        <taxon>Embryophyta</taxon>
        <taxon>Marchantiophyta</taxon>
        <taxon>Marchantiopsida</taxon>
        <taxon>Marchantiidae</taxon>
        <taxon>Marchantiales</taxon>
        <taxon>Marchantiaceae</taxon>
        <taxon>Marchantia</taxon>
    </lineage>
</organism>
<feature type="transmembrane region" description="Helical" evidence="3">
    <location>
        <begin position="325"/>
        <end position="344"/>
    </location>
</feature>
<dbReference type="Proteomes" id="UP000077202">
    <property type="component" value="Unassembled WGS sequence"/>
</dbReference>
<comment type="similarity">
    <text evidence="1">Belongs to the drug/metabolite transporter (DMT) superfamily. Plant drug/metabolite exporter (P-DME) (TC 2.A.7.4) family.</text>
</comment>
<evidence type="ECO:0000313" key="6">
    <source>
        <dbReference type="EMBL" id="OAE19240.1"/>
    </source>
</evidence>
<feature type="transmembrane region" description="Helical" evidence="3">
    <location>
        <begin position="138"/>
        <end position="158"/>
    </location>
</feature>
<feature type="transmembrane region" description="Helical" evidence="3">
    <location>
        <begin position="222"/>
        <end position="249"/>
    </location>
</feature>